<dbReference type="InterPro" id="IPR000515">
    <property type="entry name" value="MetI-like"/>
</dbReference>
<dbReference type="AlphaFoldDB" id="A0A949JW08"/>
<evidence type="ECO:0000256" key="4">
    <source>
        <dbReference type="ARBA" id="ARBA00022692"/>
    </source>
</evidence>
<keyword evidence="2 7" id="KW-0813">Transport</keyword>
<dbReference type="PANTHER" id="PTHR43744:SF8">
    <property type="entry name" value="SN-GLYCEROL-3-PHOSPHATE TRANSPORT SYSTEM PERMEASE PROTEIN UGPE"/>
    <property type="match status" value="1"/>
</dbReference>
<feature type="transmembrane region" description="Helical" evidence="7">
    <location>
        <begin position="106"/>
        <end position="126"/>
    </location>
</feature>
<sequence>MFRRKKNYFTIVLLILFSVISIYPLLYLLFYSLKTNDEIFYTNPFGIPLAPQFDNYRRAVQLFDIVGFFKNSMVITLFSVMAILILALPFSYAISRMHWKLKNTVSFYLSLGLFIPIQVIIVPLSILVKNMHISNTYLALIIPYIAFNLAFACMVLSSSFSSLPQELEESAFIDGSGVFRTFLEIMIPLVKPAISTAIIFATMSIWNEYTLASILATDQKLKTLPVGLTSFVGEHSTDWGAMGACLVIASIPTVILYLCCSEQVEKALTVSGAVKG</sequence>
<evidence type="ECO:0000313" key="10">
    <source>
        <dbReference type="Proteomes" id="UP000712157"/>
    </source>
</evidence>
<feature type="transmembrane region" description="Helical" evidence="7">
    <location>
        <begin position="239"/>
        <end position="259"/>
    </location>
</feature>
<keyword evidence="4 7" id="KW-0812">Transmembrane</keyword>
<evidence type="ECO:0000256" key="5">
    <source>
        <dbReference type="ARBA" id="ARBA00022989"/>
    </source>
</evidence>
<organism evidence="9 10">
    <name type="scientific">Diplocloster agilis</name>
    <dbReference type="NCBI Taxonomy" id="2850323"/>
    <lineage>
        <taxon>Bacteria</taxon>
        <taxon>Bacillati</taxon>
        <taxon>Bacillota</taxon>
        <taxon>Clostridia</taxon>
        <taxon>Lachnospirales</taxon>
        <taxon>Lachnospiraceae</taxon>
        <taxon>Diplocloster</taxon>
    </lineage>
</organism>
<comment type="similarity">
    <text evidence="7">Belongs to the binding-protein-dependent transport system permease family.</text>
</comment>
<dbReference type="InterPro" id="IPR035906">
    <property type="entry name" value="MetI-like_sf"/>
</dbReference>
<dbReference type="Proteomes" id="UP000712157">
    <property type="component" value="Unassembled WGS sequence"/>
</dbReference>
<comment type="subcellular location">
    <subcellularLocation>
        <location evidence="1 7">Cell membrane</location>
        <topology evidence="1 7">Multi-pass membrane protein</topology>
    </subcellularLocation>
</comment>
<reference evidence="9" key="1">
    <citation type="submission" date="2021-06" db="EMBL/GenBank/DDBJ databases">
        <title>Description of novel taxa of the family Lachnospiraceae.</title>
        <authorList>
            <person name="Chaplin A.V."/>
            <person name="Sokolova S.R."/>
            <person name="Pikina A.P."/>
            <person name="Korzhanova M."/>
            <person name="Belova V."/>
            <person name="Korostin D."/>
            <person name="Efimov B.A."/>
        </authorList>
    </citation>
    <scope>NUCLEOTIDE SEQUENCE</scope>
    <source>
        <strain evidence="9">ASD5720</strain>
    </source>
</reference>
<evidence type="ECO:0000259" key="8">
    <source>
        <dbReference type="PROSITE" id="PS50928"/>
    </source>
</evidence>
<dbReference type="GO" id="GO:0055085">
    <property type="term" value="P:transmembrane transport"/>
    <property type="evidence" value="ECO:0007669"/>
    <property type="project" value="InterPro"/>
</dbReference>
<keyword evidence="6 7" id="KW-0472">Membrane</keyword>
<feature type="transmembrane region" description="Helical" evidence="7">
    <location>
        <begin position="181"/>
        <end position="206"/>
    </location>
</feature>
<evidence type="ECO:0000256" key="3">
    <source>
        <dbReference type="ARBA" id="ARBA00022475"/>
    </source>
</evidence>
<comment type="caution">
    <text evidence="9">The sequence shown here is derived from an EMBL/GenBank/DDBJ whole genome shotgun (WGS) entry which is preliminary data.</text>
</comment>
<dbReference type="Gene3D" id="1.10.3720.10">
    <property type="entry name" value="MetI-like"/>
    <property type="match status" value="1"/>
</dbReference>
<dbReference type="Pfam" id="PF00528">
    <property type="entry name" value="BPD_transp_1"/>
    <property type="match status" value="1"/>
</dbReference>
<dbReference type="SUPFAM" id="SSF161098">
    <property type="entry name" value="MetI-like"/>
    <property type="match status" value="1"/>
</dbReference>
<accession>A0A949JW08</accession>
<dbReference type="CDD" id="cd06261">
    <property type="entry name" value="TM_PBP2"/>
    <property type="match status" value="1"/>
</dbReference>
<evidence type="ECO:0000313" key="9">
    <source>
        <dbReference type="EMBL" id="MBU9735129.1"/>
    </source>
</evidence>
<feature type="transmembrane region" description="Helical" evidence="7">
    <location>
        <begin position="7"/>
        <end position="30"/>
    </location>
</feature>
<keyword evidence="10" id="KW-1185">Reference proteome</keyword>
<protein>
    <submittedName>
        <fullName evidence="9">Carbohydrate ABC transporter permease</fullName>
    </submittedName>
</protein>
<feature type="domain" description="ABC transmembrane type-1" evidence="8">
    <location>
        <begin position="69"/>
        <end position="260"/>
    </location>
</feature>
<keyword evidence="3" id="KW-1003">Cell membrane</keyword>
<evidence type="ECO:0000256" key="7">
    <source>
        <dbReference type="RuleBase" id="RU363032"/>
    </source>
</evidence>
<dbReference type="EMBL" id="JAHQCW010000001">
    <property type="protein sequence ID" value="MBU9735129.1"/>
    <property type="molecule type" value="Genomic_DNA"/>
</dbReference>
<dbReference type="GO" id="GO:0005886">
    <property type="term" value="C:plasma membrane"/>
    <property type="evidence" value="ECO:0007669"/>
    <property type="project" value="UniProtKB-SubCell"/>
</dbReference>
<feature type="transmembrane region" description="Helical" evidence="7">
    <location>
        <begin position="138"/>
        <end position="160"/>
    </location>
</feature>
<proteinExistence type="inferred from homology"/>
<name>A0A949JW08_9FIRM</name>
<evidence type="ECO:0000256" key="1">
    <source>
        <dbReference type="ARBA" id="ARBA00004651"/>
    </source>
</evidence>
<keyword evidence="5 7" id="KW-1133">Transmembrane helix</keyword>
<evidence type="ECO:0000256" key="6">
    <source>
        <dbReference type="ARBA" id="ARBA00023136"/>
    </source>
</evidence>
<gene>
    <name evidence="9" type="ORF">KTH89_01175</name>
</gene>
<evidence type="ECO:0000256" key="2">
    <source>
        <dbReference type="ARBA" id="ARBA00022448"/>
    </source>
</evidence>
<feature type="transmembrane region" description="Helical" evidence="7">
    <location>
        <begin position="73"/>
        <end position="94"/>
    </location>
</feature>
<dbReference type="PANTHER" id="PTHR43744">
    <property type="entry name" value="ABC TRANSPORTER PERMEASE PROTEIN MG189-RELATED-RELATED"/>
    <property type="match status" value="1"/>
</dbReference>
<dbReference type="PROSITE" id="PS50928">
    <property type="entry name" value="ABC_TM1"/>
    <property type="match status" value="1"/>
</dbReference>